<accession>A0A3S4UDR1</accession>
<evidence type="ECO:0000313" key="2">
    <source>
        <dbReference type="EMBL" id="VEH71029.1"/>
    </source>
</evidence>
<dbReference type="InterPro" id="IPR012337">
    <property type="entry name" value="RNaseH-like_sf"/>
</dbReference>
<dbReference type="EMBL" id="LR134406">
    <property type="protein sequence ID" value="VEH71029.1"/>
    <property type="molecule type" value="Genomic_DNA"/>
</dbReference>
<dbReference type="InterPro" id="IPR019993">
    <property type="entry name" value="RecB_nuclease_TM0106_put"/>
</dbReference>
<organism evidence="2 3">
    <name type="scientific">Arachnia propionica</name>
    <dbReference type="NCBI Taxonomy" id="1750"/>
    <lineage>
        <taxon>Bacteria</taxon>
        <taxon>Bacillati</taxon>
        <taxon>Actinomycetota</taxon>
        <taxon>Actinomycetes</taxon>
        <taxon>Propionibacteriales</taxon>
        <taxon>Propionibacteriaceae</taxon>
        <taxon>Arachnia</taxon>
    </lineage>
</organism>
<proteinExistence type="predicted"/>
<dbReference type="SUPFAM" id="SSF53098">
    <property type="entry name" value="Ribonuclease H-like"/>
    <property type="match status" value="1"/>
</dbReference>
<dbReference type="RefSeq" id="WP_061787952.1">
    <property type="nucleotide sequence ID" value="NZ_CAUVFS010000012.1"/>
</dbReference>
<protein>
    <submittedName>
        <fullName evidence="2">Putative RecB family nuclease, TM0106 family</fullName>
    </submittedName>
</protein>
<gene>
    <name evidence="2" type="ORF">NCTC12967_02339</name>
</gene>
<dbReference type="Proteomes" id="UP000273044">
    <property type="component" value="Chromosome"/>
</dbReference>
<feature type="domain" description="YprB ribonuclease H-like" evidence="1">
    <location>
        <begin position="371"/>
        <end position="551"/>
    </location>
</feature>
<dbReference type="NCBIfam" id="TIGR03491">
    <property type="entry name" value="TM0106 family RecB-like putative nuclease"/>
    <property type="match status" value="1"/>
</dbReference>
<dbReference type="InterPro" id="IPR038720">
    <property type="entry name" value="YprB_RNase_H-like_dom"/>
</dbReference>
<name>A0A3S4UDR1_9ACTN</name>
<evidence type="ECO:0000259" key="1">
    <source>
        <dbReference type="Pfam" id="PF13482"/>
    </source>
</evidence>
<dbReference type="Pfam" id="PF13482">
    <property type="entry name" value="RNase_H_2"/>
    <property type="match status" value="1"/>
</dbReference>
<evidence type="ECO:0000313" key="3">
    <source>
        <dbReference type="Proteomes" id="UP000273044"/>
    </source>
</evidence>
<sequence length="565" mass="63510">MTFLLDPYAARSCPVKTFNAFDPGTPKPEKPLDESLLEAFSGGSEFRESMLEALCRADDVVDLHDEGHNPAKTLAAMETGAPVIVGGCLPVDVTGHRTGCPDALVRGDDRPGGRPGYWPLRVKPYRLLEKQHNAKELRASAIGSPTTLEPLPGFRFRSYRQGVLLELAHHWRLLQACGRAATTPVAGVIGFDDHRKGMIVWVPLELRFLRTFSRTSANGYRLRSALERYDHEHGFRVHVAQQAMVREPDDPRPPAVRPIRVPECEWCAWWETCRPRMDDDDISLRISKTPLDVRELQTLMGLGITTVSQLADADVEALLPDYLPLTAHRDRSEARLRTAARRARMLKRGVALEKVSVDPIGVPRAPVEVDLDIETDDSDRTYLWGVLLTDRATGKQKYQHFSTFSYLSPSGELDLAADFARWLVRLARKHPGLLVYHYSDYEVVHLRRMAQRSGHPDLLAACDLVKEHFVDLFQLVRDNFVAVDGLGLKVVAAKGAGFSWRDEEPGGLNSQTWFATAVDGGNAAERKAARRRVLEYNEDDVRATWHVREWMERLDSQSDEDAQAT</sequence>
<dbReference type="AlphaFoldDB" id="A0A3S4UDR1"/>
<dbReference type="GeneID" id="64407780"/>
<reference evidence="2 3" key="1">
    <citation type="submission" date="2018-12" db="EMBL/GenBank/DDBJ databases">
        <authorList>
            <consortium name="Pathogen Informatics"/>
        </authorList>
    </citation>
    <scope>NUCLEOTIDE SEQUENCE [LARGE SCALE GENOMIC DNA]</scope>
    <source>
        <strain evidence="2 3">NCTC12967</strain>
    </source>
</reference>
<keyword evidence="3" id="KW-1185">Reference proteome</keyword>